<accession>A0A382QZJ1</accession>
<sequence>VINDPPLSSRLCLLVSALALTVGQGAYAADEALDRDAIFEEAKGNLRSEDPESAYRLLIQYEENLTGSDTYNYLLGVSALDSGRAGEAIFSLQRLVVREPDFAGGRMELARAYFEVGDNELARTEFERLLEESPPEKARIVIIDYLDAIDTRARDYQSSSDFFVEFGSGYDSNPAASTADDQFLNFFLADENVEQESSYAELSAGALWTNPLTPDAQLVVNGSIAHRSNPSAHYVDPTTAMAGASVNWRSGENSASVGLTAM</sequence>
<organism evidence="1">
    <name type="scientific">marine metagenome</name>
    <dbReference type="NCBI Taxonomy" id="408172"/>
    <lineage>
        <taxon>unclassified sequences</taxon>
        <taxon>metagenomes</taxon>
        <taxon>ecological metagenomes</taxon>
    </lineage>
</organism>
<proteinExistence type="predicted"/>
<reference evidence="1" key="1">
    <citation type="submission" date="2018-05" db="EMBL/GenBank/DDBJ databases">
        <authorList>
            <person name="Lanie J.A."/>
            <person name="Ng W.-L."/>
            <person name="Kazmierczak K.M."/>
            <person name="Andrzejewski T.M."/>
            <person name="Davidsen T.M."/>
            <person name="Wayne K.J."/>
            <person name="Tettelin H."/>
            <person name="Glass J.I."/>
            <person name="Rusch D."/>
            <person name="Podicherti R."/>
            <person name="Tsui H.-C.T."/>
            <person name="Winkler M.E."/>
        </authorList>
    </citation>
    <scope>NUCLEOTIDE SEQUENCE</scope>
</reference>
<dbReference type="EMBL" id="UINC01117710">
    <property type="protein sequence ID" value="SVC90330.1"/>
    <property type="molecule type" value="Genomic_DNA"/>
</dbReference>
<feature type="non-terminal residue" evidence="1">
    <location>
        <position position="262"/>
    </location>
</feature>
<dbReference type="SUPFAM" id="SSF48452">
    <property type="entry name" value="TPR-like"/>
    <property type="match status" value="1"/>
</dbReference>
<name>A0A382QZJ1_9ZZZZ</name>
<dbReference type="PROSITE" id="PS50005">
    <property type="entry name" value="TPR"/>
    <property type="match status" value="1"/>
</dbReference>
<dbReference type="Pfam" id="PF14559">
    <property type="entry name" value="TPR_19"/>
    <property type="match status" value="1"/>
</dbReference>
<dbReference type="InterPro" id="IPR019734">
    <property type="entry name" value="TPR_rpt"/>
</dbReference>
<dbReference type="InterPro" id="IPR011990">
    <property type="entry name" value="TPR-like_helical_dom_sf"/>
</dbReference>
<feature type="non-terminal residue" evidence="1">
    <location>
        <position position="1"/>
    </location>
</feature>
<dbReference type="AlphaFoldDB" id="A0A382QZJ1"/>
<evidence type="ECO:0000313" key="1">
    <source>
        <dbReference type="EMBL" id="SVC90330.1"/>
    </source>
</evidence>
<gene>
    <name evidence="1" type="ORF">METZ01_LOCUS343184</name>
</gene>
<dbReference type="Gene3D" id="1.25.40.10">
    <property type="entry name" value="Tetratricopeptide repeat domain"/>
    <property type="match status" value="1"/>
</dbReference>
<protein>
    <submittedName>
        <fullName evidence="1">Uncharacterized protein</fullName>
    </submittedName>
</protein>